<sequence length="239" mass="28037">MIFLHVSEIEKDIFNKMMSMNFEIDSSKKVMSVWMFLKSYHFNSFYEKISTCDEMVFKNLFVEAKSVLTFLESSSSSTFQDVCPLTSQCLNSSLNEILLKKEKVNNQVSLICDMICCDNFKDSFMEMNLPSDFKLNPLAKEWYPPIKAHEIHRSLFMTLTPDPFSKRKIFDFFQSYLYRLFGPDSVHAVFIYHKGGVRANFGKIVFKNSSICAWLLQGKEAKFRMEPGCIWLRKYIPRQ</sequence>
<gene>
    <name evidence="1" type="ORF">H5410_012210</name>
</gene>
<dbReference type="OrthoDB" id="1882251at2759"/>
<evidence type="ECO:0000313" key="2">
    <source>
        <dbReference type="Proteomes" id="UP000824120"/>
    </source>
</evidence>
<name>A0A9J6AQS4_SOLCO</name>
<dbReference type="Proteomes" id="UP000824120">
    <property type="component" value="Chromosome 2"/>
</dbReference>
<dbReference type="PANTHER" id="PTHR33527:SF53">
    <property type="entry name" value="OS10G0561000 PROTEIN"/>
    <property type="match status" value="1"/>
</dbReference>
<evidence type="ECO:0000313" key="1">
    <source>
        <dbReference type="EMBL" id="KAG5626992.1"/>
    </source>
</evidence>
<organism evidence="1 2">
    <name type="scientific">Solanum commersonii</name>
    <name type="common">Commerson's wild potato</name>
    <name type="synonym">Commerson's nightshade</name>
    <dbReference type="NCBI Taxonomy" id="4109"/>
    <lineage>
        <taxon>Eukaryota</taxon>
        <taxon>Viridiplantae</taxon>
        <taxon>Streptophyta</taxon>
        <taxon>Embryophyta</taxon>
        <taxon>Tracheophyta</taxon>
        <taxon>Spermatophyta</taxon>
        <taxon>Magnoliopsida</taxon>
        <taxon>eudicotyledons</taxon>
        <taxon>Gunneridae</taxon>
        <taxon>Pentapetalae</taxon>
        <taxon>asterids</taxon>
        <taxon>lamiids</taxon>
        <taxon>Solanales</taxon>
        <taxon>Solanaceae</taxon>
        <taxon>Solanoideae</taxon>
        <taxon>Solaneae</taxon>
        <taxon>Solanum</taxon>
    </lineage>
</organism>
<dbReference type="AlphaFoldDB" id="A0A9J6AQS4"/>
<dbReference type="EMBL" id="JACXVP010000002">
    <property type="protein sequence ID" value="KAG5626992.1"/>
    <property type="molecule type" value="Genomic_DNA"/>
</dbReference>
<protein>
    <submittedName>
        <fullName evidence="1">Uncharacterized protein</fullName>
    </submittedName>
</protein>
<accession>A0A9J6AQS4</accession>
<dbReference type="PANTHER" id="PTHR33527">
    <property type="entry name" value="OS07G0274300 PROTEIN"/>
    <property type="match status" value="1"/>
</dbReference>
<comment type="caution">
    <text evidence="1">The sequence shown here is derived from an EMBL/GenBank/DDBJ whole genome shotgun (WGS) entry which is preliminary data.</text>
</comment>
<proteinExistence type="predicted"/>
<keyword evidence="2" id="KW-1185">Reference proteome</keyword>
<reference evidence="1 2" key="1">
    <citation type="submission" date="2020-09" db="EMBL/GenBank/DDBJ databases">
        <title>De no assembly of potato wild relative species, Solanum commersonii.</title>
        <authorList>
            <person name="Cho K."/>
        </authorList>
    </citation>
    <scope>NUCLEOTIDE SEQUENCE [LARGE SCALE GENOMIC DNA]</scope>
    <source>
        <strain evidence="1">LZ3.2</strain>
        <tissue evidence="1">Leaf</tissue>
    </source>
</reference>